<evidence type="ECO:0000259" key="10">
    <source>
        <dbReference type="SMART" id="SM00822"/>
    </source>
</evidence>
<dbReference type="SUPFAM" id="SSF51735">
    <property type="entry name" value="NAD(P)-binding Rossmann-fold domains"/>
    <property type="match status" value="1"/>
</dbReference>
<evidence type="ECO:0000256" key="7">
    <source>
        <dbReference type="ARBA" id="ARBA00023140"/>
    </source>
</evidence>
<keyword evidence="7" id="KW-0576">Peroxisome</keyword>
<dbReference type="PRINTS" id="PR00081">
    <property type="entry name" value="GDHRDH"/>
</dbReference>
<accession>A0A1I8A1K3</accession>
<dbReference type="InterPro" id="IPR057326">
    <property type="entry name" value="KR_dom"/>
</dbReference>
<keyword evidence="4" id="KW-0276">Fatty acid metabolism</keyword>
<dbReference type="GO" id="GO:0018812">
    <property type="term" value="F:3-hydroxyacyl-CoA dehydratase activity"/>
    <property type="evidence" value="ECO:0007669"/>
    <property type="project" value="UniProtKB-ARBA"/>
</dbReference>
<evidence type="ECO:0000256" key="2">
    <source>
        <dbReference type="ARBA" id="ARBA00005005"/>
    </source>
</evidence>
<keyword evidence="11" id="KW-1185">Reference proteome</keyword>
<dbReference type="Gene3D" id="3.30.1050.10">
    <property type="entry name" value="SCP2 sterol-binding domain"/>
    <property type="match status" value="1"/>
</dbReference>
<comment type="subcellular location">
    <subcellularLocation>
        <location evidence="1">Peroxisome</location>
    </subcellularLocation>
</comment>
<dbReference type="GO" id="GO:0016491">
    <property type="term" value="F:oxidoreductase activity"/>
    <property type="evidence" value="ECO:0007669"/>
    <property type="project" value="UniProtKB-KW"/>
</dbReference>
<dbReference type="InterPro" id="IPR003033">
    <property type="entry name" value="SCP2_sterol-bd_dom"/>
</dbReference>
<evidence type="ECO:0000256" key="1">
    <source>
        <dbReference type="ARBA" id="ARBA00004275"/>
    </source>
</evidence>
<dbReference type="AlphaFoldDB" id="A0A1I8A1K3"/>
<keyword evidence="5" id="KW-0560">Oxidoreductase</keyword>
<evidence type="ECO:0000256" key="4">
    <source>
        <dbReference type="ARBA" id="ARBA00022832"/>
    </source>
</evidence>
<dbReference type="InterPro" id="IPR051687">
    <property type="entry name" value="Peroxisomal_Beta-Oxidation"/>
</dbReference>
<protein>
    <recommendedName>
        <fullName evidence="8">Peroxisomal multifunctional enzyme type 2</fullName>
    </recommendedName>
</protein>
<evidence type="ECO:0000256" key="8">
    <source>
        <dbReference type="ARBA" id="ARBA00073497"/>
    </source>
</evidence>
<feature type="domain" description="Ketoreductase" evidence="10">
    <location>
        <begin position="9"/>
        <end position="197"/>
    </location>
</feature>
<name>A0A1I8A1K3_9BILA</name>
<dbReference type="GO" id="GO:0006631">
    <property type="term" value="P:fatty acid metabolic process"/>
    <property type="evidence" value="ECO:0007669"/>
    <property type="project" value="UniProtKB-KW"/>
</dbReference>
<dbReference type="Pfam" id="PF02036">
    <property type="entry name" value="SCP2"/>
    <property type="match status" value="1"/>
</dbReference>
<keyword evidence="6" id="KW-0443">Lipid metabolism</keyword>
<dbReference type="GO" id="GO:0005777">
    <property type="term" value="C:peroxisome"/>
    <property type="evidence" value="ECO:0007669"/>
    <property type="project" value="UniProtKB-SubCell"/>
</dbReference>
<dbReference type="FunFam" id="3.40.50.720:FF:000185">
    <property type="entry name" value="peroxisomal multifunctional enzyme type 2"/>
    <property type="match status" value="1"/>
</dbReference>
<dbReference type="PANTHER" id="PTHR45024">
    <property type="entry name" value="DEHYDROGENASES, SHORT CHAIN"/>
    <property type="match status" value="1"/>
</dbReference>
<proteinExistence type="inferred from homology"/>
<evidence type="ECO:0000256" key="6">
    <source>
        <dbReference type="ARBA" id="ARBA00023098"/>
    </source>
</evidence>
<evidence type="ECO:0000256" key="5">
    <source>
        <dbReference type="ARBA" id="ARBA00023002"/>
    </source>
</evidence>
<dbReference type="InterPro" id="IPR020904">
    <property type="entry name" value="Sc_DH/Rdtase_CS"/>
</dbReference>
<dbReference type="PROSITE" id="PS00061">
    <property type="entry name" value="ADH_SHORT"/>
    <property type="match status" value="1"/>
</dbReference>
<dbReference type="SUPFAM" id="SSF55718">
    <property type="entry name" value="SCP-like"/>
    <property type="match status" value="1"/>
</dbReference>
<dbReference type="SMART" id="SM00822">
    <property type="entry name" value="PKS_KR"/>
    <property type="match status" value="1"/>
</dbReference>
<dbReference type="InterPro" id="IPR002347">
    <property type="entry name" value="SDR_fam"/>
</dbReference>
<evidence type="ECO:0000256" key="9">
    <source>
        <dbReference type="RuleBase" id="RU000363"/>
    </source>
</evidence>
<dbReference type="PANTHER" id="PTHR45024:SF2">
    <property type="entry name" value="SCP2 DOMAIN-CONTAINING PROTEIN"/>
    <property type="match status" value="1"/>
</dbReference>
<dbReference type="Gene3D" id="1.10.287.4290">
    <property type="match status" value="1"/>
</dbReference>
<reference evidence="12" key="1">
    <citation type="submission" date="2016-11" db="UniProtKB">
        <authorList>
            <consortium name="WormBaseParasite"/>
        </authorList>
    </citation>
    <scope>IDENTIFICATION</scope>
</reference>
<dbReference type="Proteomes" id="UP000095287">
    <property type="component" value="Unplaced"/>
</dbReference>
<evidence type="ECO:0000313" key="11">
    <source>
        <dbReference type="Proteomes" id="UP000095287"/>
    </source>
</evidence>
<comment type="similarity">
    <text evidence="3 9">Belongs to the short-chain dehydrogenases/reductases (SDR) family.</text>
</comment>
<dbReference type="WBParaSite" id="L893_g3176.t1">
    <property type="protein sequence ID" value="L893_g3176.t1"/>
    <property type="gene ID" value="L893_g3176"/>
</dbReference>
<sequence length="431" mass="46612">MSSLRFDGRVVIVTGAGGGLGRTYAVEFAKRGAKVVVNDLGGTAHGTSSSTSMADKVVQEIRAAGGTAIANYDSVEFGEKIVKTAIDNYGRVDVIVNNAGILRDKSFMNVTEEDWDLIMKVHLKGAYSVTKAAWPYFRKQQYGRVINTSSNSGMYGSFGQTNYAAAKMGLIGLSHSLALEGAKYNIFANSILPTAGSRLTLTVMPEEIVDMLKPEYVTPLVVFLAHESCQENGNVFEAGGGWYGQVQSYRSVGKAIANATAENIRDQWKAITDMKGAKHFESGKEVSADIISCASELKEQAEQEGHKPTGTTSNVKSAALFKEMSDGLKDNANLVKNLKAIVLYIITDGKKEIARFTLDLKNQPFCVYEGDVKKGEKPTTTLTVADDDFVQLSTGKLNPQKAFMAGKLKVKGNIMLLQKLSVIADKKKAKL</sequence>
<evidence type="ECO:0000256" key="3">
    <source>
        <dbReference type="ARBA" id="ARBA00006484"/>
    </source>
</evidence>
<comment type="pathway">
    <text evidence="2">Lipid metabolism; fatty acid beta-oxidation.</text>
</comment>
<dbReference type="PRINTS" id="PR00080">
    <property type="entry name" value="SDRFAMILY"/>
</dbReference>
<dbReference type="CDD" id="cd05353">
    <property type="entry name" value="hydroxyacyl-CoA-like_DH_SDR_c-like"/>
    <property type="match status" value="1"/>
</dbReference>
<dbReference type="InterPro" id="IPR036291">
    <property type="entry name" value="NAD(P)-bd_dom_sf"/>
</dbReference>
<dbReference type="Pfam" id="PF00106">
    <property type="entry name" value="adh_short"/>
    <property type="match status" value="1"/>
</dbReference>
<evidence type="ECO:0000313" key="12">
    <source>
        <dbReference type="WBParaSite" id="L893_g3176.t1"/>
    </source>
</evidence>
<dbReference type="InterPro" id="IPR036527">
    <property type="entry name" value="SCP2_sterol-bd_dom_sf"/>
</dbReference>
<dbReference type="Gene3D" id="3.40.50.720">
    <property type="entry name" value="NAD(P)-binding Rossmann-like Domain"/>
    <property type="match status" value="1"/>
</dbReference>
<organism evidence="11 12">
    <name type="scientific">Steinernema glaseri</name>
    <dbReference type="NCBI Taxonomy" id="37863"/>
    <lineage>
        <taxon>Eukaryota</taxon>
        <taxon>Metazoa</taxon>
        <taxon>Ecdysozoa</taxon>
        <taxon>Nematoda</taxon>
        <taxon>Chromadorea</taxon>
        <taxon>Rhabditida</taxon>
        <taxon>Tylenchina</taxon>
        <taxon>Panagrolaimomorpha</taxon>
        <taxon>Strongyloidoidea</taxon>
        <taxon>Steinernematidae</taxon>
        <taxon>Steinernema</taxon>
    </lineage>
</organism>